<evidence type="ECO:0000259" key="2">
    <source>
        <dbReference type="Pfam" id="PF13478"/>
    </source>
</evidence>
<dbReference type="RefSeq" id="WP_042503864.1">
    <property type="nucleotide sequence ID" value="NZ_BBNQ01000004.1"/>
</dbReference>
<gene>
    <name evidence="3" type="ORF">JCM19300_733</name>
</gene>
<dbReference type="Gene3D" id="3.40.50.720">
    <property type="entry name" value="NAD(P)-binding Rossmann-like Domain"/>
    <property type="match status" value="1"/>
</dbReference>
<dbReference type="AlphaFoldDB" id="A0A090W3B3"/>
<dbReference type="Pfam" id="PF13478">
    <property type="entry name" value="XdhC_C"/>
    <property type="match status" value="1"/>
</dbReference>
<evidence type="ECO:0000313" key="4">
    <source>
        <dbReference type="Proteomes" id="UP000029644"/>
    </source>
</evidence>
<evidence type="ECO:0000259" key="1">
    <source>
        <dbReference type="Pfam" id="PF02625"/>
    </source>
</evidence>
<dbReference type="Proteomes" id="UP000029644">
    <property type="component" value="Unassembled WGS sequence"/>
</dbReference>
<reference evidence="3 4" key="1">
    <citation type="journal article" date="2014" name="Genome Announc.">
        <title>Draft Genome Sequences of Marine Flavobacterium Algibacter lectus Strains SS8 and NR4.</title>
        <authorList>
            <person name="Takatani N."/>
            <person name="Nakanishi M."/>
            <person name="Meirelles P."/>
            <person name="Mino S."/>
            <person name="Suda W."/>
            <person name="Oshima K."/>
            <person name="Hattori M."/>
            <person name="Ohkuma M."/>
            <person name="Hosokawa M."/>
            <person name="Miyashita K."/>
            <person name="Thompson F.L."/>
            <person name="Niwa A."/>
            <person name="Sawabe T."/>
            <person name="Sawabe T."/>
        </authorList>
    </citation>
    <scope>NUCLEOTIDE SEQUENCE [LARGE SCALE GENOMIC DNA]</scope>
    <source>
        <strain evidence="3 4">JCM 19300</strain>
    </source>
</reference>
<comment type="caution">
    <text evidence="3">The sequence shown here is derived from an EMBL/GenBank/DDBJ whole genome shotgun (WGS) entry which is preliminary data.</text>
</comment>
<dbReference type="InterPro" id="IPR003777">
    <property type="entry name" value="XdhC_CoxI"/>
</dbReference>
<sequence length="342" mass="38080">MTHEFIDIINESLLAKKRNLKSVLASVVALDGSSYRRPGVRMLIDENGGMVGAVSGGCVEKEILRQSASVFKTGQAKMMTYDGRYRLGCEGVLYILIEPIQFSDVFLDMFYKCIDQRRSFEIISYFSKKEGVFDGIGSFVKFENSAVFPISEEKENLSKLESLSVFKQTMPPRFKLIIIGGEHDAVQLCKYASLTGWEVSVITGPLEPKSLKNFPGAKTFYAVSPEEMNVSKIDNQTAVVLMTHNFATDLRYLVALKETNPVYIGLLGPSRRREDLLNQFVEYTPEISDIFLDAIHGPAGINIGAETPQEIAISIVSEILALVRNQNPMSLSKKSGRIHAQE</sequence>
<dbReference type="EMBL" id="BBNQ01000004">
    <property type="protein sequence ID" value="GAL61987.1"/>
    <property type="molecule type" value="Genomic_DNA"/>
</dbReference>
<evidence type="ECO:0000313" key="3">
    <source>
        <dbReference type="EMBL" id="GAL61987.1"/>
    </source>
</evidence>
<accession>A0A090W3B3</accession>
<dbReference type="Pfam" id="PF02625">
    <property type="entry name" value="XdhC_CoxI"/>
    <property type="match status" value="1"/>
</dbReference>
<feature type="domain" description="XdhC Rossmann" evidence="2">
    <location>
        <begin position="176"/>
        <end position="319"/>
    </location>
</feature>
<dbReference type="PANTHER" id="PTHR30388:SF4">
    <property type="entry name" value="MOLYBDENUM COFACTOR INSERTION CHAPERONE PAOD"/>
    <property type="match status" value="1"/>
</dbReference>
<protein>
    <submittedName>
        <fullName evidence="3">XdhC protein</fullName>
    </submittedName>
</protein>
<dbReference type="PANTHER" id="PTHR30388">
    <property type="entry name" value="ALDEHYDE OXIDOREDUCTASE MOLYBDENUM COFACTOR ASSEMBLY PROTEIN"/>
    <property type="match status" value="1"/>
</dbReference>
<organism evidence="3 4">
    <name type="scientific">Algibacter lectus</name>
    <dbReference type="NCBI Taxonomy" id="221126"/>
    <lineage>
        <taxon>Bacteria</taxon>
        <taxon>Pseudomonadati</taxon>
        <taxon>Bacteroidota</taxon>
        <taxon>Flavobacteriia</taxon>
        <taxon>Flavobacteriales</taxon>
        <taxon>Flavobacteriaceae</taxon>
        <taxon>Algibacter</taxon>
    </lineage>
</organism>
<dbReference type="OrthoDB" id="9773039at2"/>
<dbReference type="InterPro" id="IPR027051">
    <property type="entry name" value="XdhC_Rossmann_dom"/>
</dbReference>
<dbReference type="InterPro" id="IPR052698">
    <property type="entry name" value="MoCofactor_Util/Proc"/>
</dbReference>
<name>A0A090W3B3_9FLAO</name>
<feature type="domain" description="XdhC- CoxI" evidence="1">
    <location>
        <begin position="19"/>
        <end position="82"/>
    </location>
</feature>
<proteinExistence type="predicted"/>